<keyword evidence="2" id="KW-1185">Reference proteome</keyword>
<name>A0AAD7EAR7_9AGAR</name>
<gene>
    <name evidence="1" type="ORF">DFH08DRAFT_720331</name>
</gene>
<comment type="caution">
    <text evidence="1">The sequence shown here is derived from an EMBL/GenBank/DDBJ whole genome shotgun (WGS) entry which is preliminary data.</text>
</comment>
<dbReference type="AlphaFoldDB" id="A0AAD7EAR7"/>
<reference evidence="1" key="1">
    <citation type="submission" date="2023-03" db="EMBL/GenBank/DDBJ databases">
        <title>Massive genome expansion in bonnet fungi (Mycena s.s.) driven by repeated elements and novel gene families across ecological guilds.</title>
        <authorList>
            <consortium name="Lawrence Berkeley National Laboratory"/>
            <person name="Harder C.B."/>
            <person name="Miyauchi S."/>
            <person name="Viragh M."/>
            <person name="Kuo A."/>
            <person name="Thoen E."/>
            <person name="Andreopoulos B."/>
            <person name="Lu D."/>
            <person name="Skrede I."/>
            <person name="Drula E."/>
            <person name="Henrissat B."/>
            <person name="Morin E."/>
            <person name="Kohler A."/>
            <person name="Barry K."/>
            <person name="LaButti K."/>
            <person name="Morin E."/>
            <person name="Salamov A."/>
            <person name="Lipzen A."/>
            <person name="Mereny Z."/>
            <person name="Hegedus B."/>
            <person name="Baldrian P."/>
            <person name="Stursova M."/>
            <person name="Weitz H."/>
            <person name="Taylor A."/>
            <person name="Grigoriev I.V."/>
            <person name="Nagy L.G."/>
            <person name="Martin F."/>
            <person name="Kauserud H."/>
        </authorList>
    </citation>
    <scope>NUCLEOTIDE SEQUENCE</scope>
    <source>
        <strain evidence="1">CBHHK002</strain>
    </source>
</reference>
<sequence length="320" mass="34687">MPSESSSSSKSSSSPAELTVFNRVACIPLIAWTIDQVGSTLEKNPLTSYPYATAKGLSATAYNYARPLQVRLAPAISLVDGYANNACDLVESRFPSVNTKPEEVAKIVHERRQSAAEFFEQRRLGANKTIDEKVKTPAFSVACEVDKRFTPFVDYLESTAATRLNTSTAPADTQYQYQRVYVLSKNVTGQLYEYSNQNILVQRASRTADSITALASSANSQINTLTSSAHSHVSTFASQLQQVQTSITDKTTAAYHELGDCIGSVRDIVGTSNLTLNDKVARIAHEIEFRIRPVLSHFSGGARTAPAATNANPNGNGHAQ</sequence>
<dbReference type="Proteomes" id="UP001218218">
    <property type="component" value="Unassembled WGS sequence"/>
</dbReference>
<evidence type="ECO:0000313" key="1">
    <source>
        <dbReference type="EMBL" id="KAJ7307098.1"/>
    </source>
</evidence>
<proteinExistence type="predicted"/>
<protein>
    <submittedName>
        <fullName evidence="1">Uncharacterized protein</fullName>
    </submittedName>
</protein>
<evidence type="ECO:0000313" key="2">
    <source>
        <dbReference type="Proteomes" id="UP001218218"/>
    </source>
</evidence>
<accession>A0AAD7EAR7</accession>
<organism evidence="1 2">
    <name type="scientific">Mycena albidolilacea</name>
    <dbReference type="NCBI Taxonomy" id="1033008"/>
    <lineage>
        <taxon>Eukaryota</taxon>
        <taxon>Fungi</taxon>
        <taxon>Dikarya</taxon>
        <taxon>Basidiomycota</taxon>
        <taxon>Agaricomycotina</taxon>
        <taxon>Agaricomycetes</taxon>
        <taxon>Agaricomycetidae</taxon>
        <taxon>Agaricales</taxon>
        <taxon>Marasmiineae</taxon>
        <taxon>Mycenaceae</taxon>
        <taxon>Mycena</taxon>
    </lineage>
</organism>
<dbReference type="EMBL" id="JARIHO010000089">
    <property type="protein sequence ID" value="KAJ7307098.1"/>
    <property type="molecule type" value="Genomic_DNA"/>
</dbReference>